<dbReference type="InterPro" id="IPR037914">
    <property type="entry name" value="SpoVT-AbrB_sf"/>
</dbReference>
<dbReference type="RefSeq" id="WP_167374462.1">
    <property type="nucleotide sequence ID" value="NZ_BMHB01000001.1"/>
</dbReference>
<keyword evidence="4" id="KW-1185">Reference proteome</keyword>
<name>A0A8J3AJB1_9BACI</name>
<feature type="domain" description="SpoVT-AbrB" evidence="2">
    <location>
        <begin position="5"/>
        <end position="50"/>
    </location>
</feature>
<dbReference type="PANTHER" id="PTHR36432:SF4">
    <property type="entry name" value="TRANSITION STATE REGULATOR ABH-RELATED"/>
    <property type="match status" value="1"/>
</dbReference>
<organism evidence="3 4">
    <name type="scientific">Gottfriedia solisilvae</name>
    <dbReference type="NCBI Taxonomy" id="1516104"/>
    <lineage>
        <taxon>Bacteria</taxon>
        <taxon>Bacillati</taxon>
        <taxon>Bacillota</taxon>
        <taxon>Bacilli</taxon>
        <taxon>Bacillales</taxon>
        <taxon>Bacillaceae</taxon>
        <taxon>Gottfriedia</taxon>
    </lineage>
</organism>
<evidence type="ECO:0000313" key="3">
    <source>
        <dbReference type="EMBL" id="GGI11741.1"/>
    </source>
</evidence>
<comment type="caution">
    <text evidence="3">The sequence shown here is derived from an EMBL/GenBank/DDBJ whole genome shotgun (WGS) entry which is preliminary data.</text>
</comment>
<dbReference type="Gene3D" id="2.10.260.10">
    <property type="match status" value="2"/>
</dbReference>
<evidence type="ECO:0000256" key="1">
    <source>
        <dbReference type="PROSITE-ProRule" id="PRU01076"/>
    </source>
</evidence>
<dbReference type="Pfam" id="PF04014">
    <property type="entry name" value="MazE_antitoxin"/>
    <property type="match status" value="2"/>
</dbReference>
<dbReference type="PROSITE" id="PS51740">
    <property type="entry name" value="SPOVT_ABRB"/>
    <property type="match status" value="2"/>
</dbReference>
<dbReference type="SUPFAM" id="SSF89447">
    <property type="entry name" value="AbrB/MazE/MraZ-like"/>
    <property type="match status" value="2"/>
</dbReference>
<protein>
    <recommendedName>
        <fullName evidence="2">SpoVT-AbrB domain-containing protein</fullName>
    </recommendedName>
</protein>
<gene>
    <name evidence="3" type="ORF">GCM10007380_09360</name>
</gene>
<proteinExistence type="predicted"/>
<dbReference type="Pfam" id="PF18277">
    <property type="entry name" value="AbrB_C"/>
    <property type="match status" value="1"/>
</dbReference>
<dbReference type="Proteomes" id="UP000626244">
    <property type="component" value="Unassembled WGS sequence"/>
</dbReference>
<dbReference type="AlphaFoldDB" id="A0A8J3AJB1"/>
<sequence>MKSTGIVRKLDELGRIVLPKELRKTMNIEGRDPLEIHVEKDSIIITQYDNLLGKSGIVRKVDDLGRVVLPKELRKTLKLQTNEPLEVFIDEKRIILKQFFPDKTCMITGVIDDKNFIFENGKLVLSKDGANILIQELHKYVGQ</sequence>
<accession>A0A8J3AJB1</accession>
<dbReference type="SMART" id="SM00966">
    <property type="entry name" value="SpoVT_AbrB"/>
    <property type="match status" value="2"/>
</dbReference>
<dbReference type="EMBL" id="BMHB01000001">
    <property type="protein sequence ID" value="GGI11741.1"/>
    <property type="molecule type" value="Genomic_DNA"/>
</dbReference>
<dbReference type="GO" id="GO:0003677">
    <property type="term" value="F:DNA binding"/>
    <property type="evidence" value="ECO:0007669"/>
    <property type="project" value="UniProtKB-UniRule"/>
</dbReference>
<dbReference type="InterPro" id="IPR040678">
    <property type="entry name" value="AbrB_C"/>
</dbReference>
<reference evidence="4" key="1">
    <citation type="journal article" date="2019" name="Int. J. Syst. Evol. Microbiol.">
        <title>The Global Catalogue of Microorganisms (GCM) 10K type strain sequencing project: providing services to taxonomists for standard genome sequencing and annotation.</title>
        <authorList>
            <consortium name="The Broad Institute Genomics Platform"/>
            <consortium name="The Broad Institute Genome Sequencing Center for Infectious Disease"/>
            <person name="Wu L."/>
            <person name="Ma J."/>
        </authorList>
    </citation>
    <scope>NUCLEOTIDE SEQUENCE [LARGE SCALE GENOMIC DNA]</scope>
    <source>
        <strain evidence="4">CGMCC 1.14993</strain>
    </source>
</reference>
<dbReference type="PANTHER" id="PTHR36432">
    <property type="match status" value="1"/>
</dbReference>
<feature type="domain" description="SpoVT-AbrB" evidence="2">
    <location>
        <begin position="56"/>
        <end position="101"/>
    </location>
</feature>
<dbReference type="NCBIfam" id="TIGR01439">
    <property type="entry name" value="lp_hng_hel_AbrB"/>
    <property type="match status" value="2"/>
</dbReference>
<keyword evidence="1" id="KW-0238">DNA-binding</keyword>
<dbReference type="InterPro" id="IPR007159">
    <property type="entry name" value="SpoVT-AbrB_dom"/>
</dbReference>
<evidence type="ECO:0000259" key="2">
    <source>
        <dbReference type="PROSITE" id="PS51740"/>
    </source>
</evidence>
<dbReference type="InterPro" id="IPR052731">
    <property type="entry name" value="B_subtilis_Trans_State_Reg"/>
</dbReference>
<evidence type="ECO:0000313" key="4">
    <source>
        <dbReference type="Proteomes" id="UP000626244"/>
    </source>
</evidence>